<dbReference type="PANTHER" id="PTHR30290:SF9">
    <property type="entry name" value="OLIGOPEPTIDE-BINDING PROTEIN APPA"/>
    <property type="match status" value="1"/>
</dbReference>
<accession>A0A1Y5FGU1</accession>
<dbReference type="Gene3D" id="3.10.105.10">
    <property type="entry name" value="Dipeptide-binding Protein, Domain 3"/>
    <property type="match status" value="1"/>
</dbReference>
<dbReference type="InterPro" id="IPR030678">
    <property type="entry name" value="Peptide/Ni-bd"/>
</dbReference>
<dbReference type="SUPFAM" id="SSF53850">
    <property type="entry name" value="Periplasmic binding protein-like II"/>
    <property type="match status" value="1"/>
</dbReference>
<keyword evidence="3 4" id="KW-0732">Signal</keyword>
<evidence type="ECO:0000256" key="3">
    <source>
        <dbReference type="ARBA" id="ARBA00022729"/>
    </source>
</evidence>
<sequence>MVTTKKFIALFMFAVLSLSTLAVGSPSAVTGGTFKYNLGQGPTTLNPLSSSDAYASSVQSYIIEGLADRNPDTYEWQPVLATSWEISKDGMTYTFTLREGVKWHDGKPLTIEDVKFSFDAIMDPENKYKTAHQKPYYENIKSADIIGKNKIKFVAKKKYFKNFDVVAGLAIVPKHIYENPSKKQKKKLNKTLIGSGPYQLDKYKRGKNIVLKRYKGWWGAKDSKRAGEHNFAKILMRFVKDGTVAIQRLQKGELDFNGLNVEEYMKKTNGPKWGKTVFKIKTKNKAPTGYGFIGWNLTNKLFQEKDVRLALYHLLDREKMIKKFRFGMSLPATGPLYRQSIYANEKIKPIQYNPKKALALFKKQGWTDTDKDGILDKMIDGRRVKMSFTILDPNQEFLKYLTIYKEDARKSGVDINVKYVEWSTFIKKLDERSFEAVRLGWSGGSIDWDPKQVWHSDSANASGSNFISYKNPKVDVLIDEARITLDQKKRIKILKKVFKMIADDVPYAFFFNEKYRFYGHSKRMQREKETYKFEIGLNYWWITK</sequence>
<evidence type="ECO:0000256" key="1">
    <source>
        <dbReference type="ARBA" id="ARBA00005695"/>
    </source>
</evidence>
<keyword evidence="2" id="KW-0813">Transport</keyword>
<evidence type="ECO:0000256" key="4">
    <source>
        <dbReference type="SAM" id="SignalP"/>
    </source>
</evidence>
<evidence type="ECO:0000259" key="5">
    <source>
        <dbReference type="Pfam" id="PF00496"/>
    </source>
</evidence>
<evidence type="ECO:0000313" key="7">
    <source>
        <dbReference type="Proteomes" id="UP000196531"/>
    </source>
</evidence>
<dbReference type="PROSITE" id="PS01040">
    <property type="entry name" value="SBP_BACTERIAL_5"/>
    <property type="match status" value="1"/>
</dbReference>
<evidence type="ECO:0000256" key="2">
    <source>
        <dbReference type="ARBA" id="ARBA00022448"/>
    </source>
</evidence>
<dbReference type="GO" id="GO:0015833">
    <property type="term" value="P:peptide transport"/>
    <property type="evidence" value="ECO:0007669"/>
    <property type="project" value="TreeGrafter"/>
</dbReference>
<name>A0A1Y5FGU1_9BACT</name>
<comment type="caution">
    <text evidence="6">The sequence shown here is derived from an EMBL/GenBank/DDBJ whole genome shotgun (WGS) entry which is preliminary data.</text>
</comment>
<dbReference type="InterPro" id="IPR023765">
    <property type="entry name" value="SBP_5_CS"/>
</dbReference>
<feature type="signal peptide" evidence="4">
    <location>
        <begin position="1"/>
        <end position="22"/>
    </location>
</feature>
<dbReference type="InterPro" id="IPR000914">
    <property type="entry name" value="SBP_5_dom"/>
</dbReference>
<organism evidence="6 7">
    <name type="scientific">Halobacteriovorax marinus</name>
    <dbReference type="NCBI Taxonomy" id="97084"/>
    <lineage>
        <taxon>Bacteria</taxon>
        <taxon>Pseudomonadati</taxon>
        <taxon>Bdellovibrionota</taxon>
        <taxon>Bacteriovoracia</taxon>
        <taxon>Bacteriovoracales</taxon>
        <taxon>Halobacteriovoraceae</taxon>
        <taxon>Halobacteriovorax</taxon>
    </lineage>
</organism>
<feature type="domain" description="Solute-binding protein family 5" evidence="5">
    <location>
        <begin position="76"/>
        <end position="454"/>
    </location>
</feature>
<dbReference type="InterPro" id="IPR039424">
    <property type="entry name" value="SBP_5"/>
</dbReference>
<dbReference type="PANTHER" id="PTHR30290">
    <property type="entry name" value="PERIPLASMIC BINDING COMPONENT OF ABC TRANSPORTER"/>
    <property type="match status" value="1"/>
</dbReference>
<dbReference type="GO" id="GO:0030288">
    <property type="term" value="C:outer membrane-bounded periplasmic space"/>
    <property type="evidence" value="ECO:0007669"/>
    <property type="project" value="UniProtKB-ARBA"/>
</dbReference>
<gene>
    <name evidence="6" type="ORF">A9Q84_05680</name>
</gene>
<evidence type="ECO:0000313" key="6">
    <source>
        <dbReference type="EMBL" id="OUR98902.1"/>
    </source>
</evidence>
<comment type="similarity">
    <text evidence="1">Belongs to the bacterial solute-binding protein 5 family.</text>
</comment>
<dbReference type="AlphaFoldDB" id="A0A1Y5FGU1"/>
<protein>
    <submittedName>
        <fullName evidence="6">Peptide ABC transporter substrate-binding protein</fullName>
    </submittedName>
</protein>
<dbReference type="Pfam" id="PF00496">
    <property type="entry name" value="SBP_bac_5"/>
    <property type="match status" value="1"/>
</dbReference>
<dbReference type="PIRSF" id="PIRSF002741">
    <property type="entry name" value="MppA"/>
    <property type="match status" value="1"/>
</dbReference>
<proteinExistence type="inferred from homology"/>
<reference evidence="7" key="1">
    <citation type="journal article" date="2017" name="Proc. Natl. Acad. Sci. U.S.A.">
        <title>Simulation of Deepwater Horizon oil plume reveals substrate specialization within a complex community of hydrocarbon-degraders.</title>
        <authorList>
            <person name="Hu P."/>
            <person name="Dubinsky E.A."/>
            <person name="Probst A.J."/>
            <person name="Wang J."/>
            <person name="Sieber C.M.K."/>
            <person name="Tom L.M."/>
            <person name="Gardinali P."/>
            <person name="Banfield J.F."/>
            <person name="Atlas R.M."/>
            <person name="Andersen G.L."/>
        </authorList>
    </citation>
    <scope>NUCLEOTIDE SEQUENCE [LARGE SCALE GENOMIC DNA]</scope>
</reference>
<dbReference type="EMBL" id="MAAO01000004">
    <property type="protein sequence ID" value="OUR98902.1"/>
    <property type="molecule type" value="Genomic_DNA"/>
</dbReference>
<feature type="chain" id="PRO_5012305872" evidence="4">
    <location>
        <begin position="23"/>
        <end position="544"/>
    </location>
</feature>
<dbReference type="Proteomes" id="UP000196531">
    <property type="component" value="Unassembled WGS sequence"/>
</dbReference>
<dbReference type="Gene3D" id="3.40.190.10">
    <property type="entry name" value="Periplasmic binding protein-like II"/>
    <property type="match status" value="1"/>
</dbReference>
<dbReference type="GO" id="GO:0043190">
    <property type="term" value="C:ATP-binding cassette (ABC) transporter complex"/>
    <property type="evidence" value="ECO:0007669"/>
    <property type="project" value="InterPro"/>
</dbReference>
<dbReference type="GO" id="GO:1904680">
    <property type="term" value="F:peptide transmembrane transporter activity"/>
    <property type="evidence" value="ECO:0007669"/>
    <property type="project" value="TreeGrafter"/>
</dbReference>